<feature type="transmembrane region" description="Helical" evidence="1">
    <location>
        <begin position="155"/>
        <end position="171"/>
    </location>
</feature>
<feature type="transmembrane region" description="Helical" evidence="1">
    <location>
        <begin position="48"/>
        <end position="66"/>
    </location>
</feature>
<comment type="caution">
    <text evidence="2">The sequence shown here is derived from an EMBL/GenBank/DDBJ whole genome shotgun (WGS) entry which is preliminary data.</text>
</comment>
<evidence type="ECO:0000313" key="2">
    <source>
        <dbReference type="EMBL" id="MDR7275478.1"/>
    </source>
</evidence>
<feature type="transmembrane region" description="Helical" evidence="1">
    <location>
        <begin position="202"/>
        <end position="223"/>
    </location>
</feature>
<keyword evidence="1" id="KW-1133">Transmembrane helix</keyword>
<protein>
    <submittedName>
        <fullName evidence="2">Uncharacterized protein</fullName>
    </submittedName>
</protein>
<proteinExistence type="predicted"/>
<feature type="transmembrane region" description="Helical" evidence="1">
    <location>
        <begin position="12"/>
        <end position="36"/>
    </location>
</feature>
<keyword evidence="1" id="KW-0472">Membrane</keyword>
<feature type="transmembrane region" description="Helical" evidence="1">
    <location>
        <begin position="235"/>
        <end position="253"/>
    </location>
</feature>
<keyword evidence="3" id="KW-1185">Reference proteome</keyword>
<gene>
    <name evidence="2" type="ORF">J2S41_002256</name>
</gene>
<dbReference type="AlphaFoldDB" id="A0AAE3YNJ3"/>
<dbReference type="RefSeq" id="WP_310366467.1">
    <property type="nucleotide sequence ID" value="NZ_JAVDYB010000001.1"/>
</dbReference>
<keyword evidence="1" id="KW-0812">Transmembrane</keyword>
<dbReference type="EMBL" id="JAVDYB010000001">
    <property type="protein sequence ID" value="MDR7275478.1"/>
    <property type="molecule type" value="Genomic_DNA"/>
</dbReference>
<sequence length="450" mass="47039">MIRATRTELRRSTAGLAAPLLMAIGALHIGTIHDYWRGSLVLATHEMATGLAFLAPFAVAFGAMLGRRERRTRAMELLESTGRPGWQRSLPPAAAIGLAAAGAYLLVVAACAVAVGLSGGHLAVAGAVPPLSGALILTGLAWLGIAAGRAWPSPILPPVLAAGILVLPVLVRQRPDVYNRWTNLAFAATPGPATPWEAPTTAALLAHLALAAGLTTAGFLLIAGRSWRSRSAAGAALAAGLAGLVLIASPGAAGKWRLDPAAQRLVCADGTPEVCVTAAHRYLLADVVPDVRRALDALAVLPDAPTRAAEIRLSAIGDRSMNQWYRFTPDDEPGTVYFVLDPDYAAGRDPSVAERIAMGGGTYLSRCGPQNDVALSVTGAWLLGADDFRVWQPGFGYQAWDAIRPEIRQRLTALRALPEAEQLARVTAVRDAARRCAPDLMAPLTGAVAS</sequence>
<evidence type="ECO:0000256" key="1">
    <source>
        <dbReference type="SAM" id="Phobius"/>
    </source>
</evidence>
<name>A0AAE3YNJ3_9ACTN</name>
<accession>A0AAE3YNJ3</accession>
<evidence type="ECO:0000313" key="3">
    <source>
        <dbReference type="Proteomes" id="UP001183643"/>
    </source>
</evidence>
<reference evidence="2" key="1">
    <citation type="submission" date="2023-07" db="EMBL/GenBank/DDBJ databases">
        <title>Sequencing the genomes of 1000 actinobacteria strains.</title>
        <authorList>
            <person name="Klenk H.-P."/>
        </authorList>
    </citation>
    <scope>NUCLEOTIDE SEQUENCE</scope>
    <source>
        <strain evidence="2">DSM 44707</strain>
    </source>
</reference>
<feature type="transmembrane region" description="Helical" evidence="1">
    <location>
        <begin position="123"/>
        <end position="143"/>
    </location>
</feature>
<dbReference type="Proteomes" id="UP001183643">
    <property type="component" value="Unassembled WGS sequence"/>
</dbReference>
<feature type="transmembrane region" description="Helical" evidence="1">
    <location>
        <begin position="93"/>
        <end position="117"/>
    </location>
</feature>
<organism evidence="2 3">
    <name type="scientific">Catenuloplanes atrovinosus</name>
    <dbReference type="NCBI Taxonomy" id="137266"/>
    <lineage>
        <taxon>Bacteria</taxon>
        <taxon>Bacillati</taxon>
        <taxon>Actinomycetota</taxon>
        <taxon>Actinomycetes</taxon>
        <taxon>Micromonosporales</taxon>
        <taxon>Micromonosporaceae</taxon>
        <taxon>Catenuloplanes</taxon>
    </lineage>
</organism>